<dbReference type="Gene3D" id="1.20.1280.50">
    <property type="match status" value="1"/>
</dbReference>
<feature type="domain" description="KIB1-4 beta-propeller" evidence="2">
    <location>
        <begin position="69"/>
        <end position="370"/>
    </location>
</feature>
<dbReference type="PANTHER" id="PTHR44259:SF96">
    <property type="entry name" value="F-BOX PROTEIN SKIP23-LIKE"/>
    <property type="match status" value="1"/>
</dbReference>
<proteinExistence type="predicted"/>
<comment type="caution">
    <text evidence="3">The sequence shown here is derived from an EMBL/GenBank/DDBJ whole genome shotgun (WGS) entry which is preliminary data.</text>
</comment>
<sequence length="399" mass="45711">MANWSELQSDVLVHISRHLNLIEDYLNFASVCKPWRHVATKSNFNSDLPRVPWLMLPEGDDNKSCCREFFSLCNGMILKKRIPKARGKRCLESLGWFITVGKDEGEITLLHPFSGVQIELPHQNTTEDYARYKTRYIWNFIHKAVLSADPSKTSDYVLMVIEGEKMHLSFWKPGHLRWTRVRIENFLGHRRHRHRDVVYFSGKFYAVDWQGQVLVCDVTGADPTKAQRVAQLPNSMDIYHMGEEYYILESLGSLFVVVRHGGLCFSGIPLTPVPYAHGVHNEQEVPEFNGHLNFQTNDFRVYKVDLAAGKLTETRQLGDRALFLGANASLSVQASQFPGIKPNHIYFTDDCYEAYSDYEEGGGLDMGVFNLSNGTFDHHYKGLFLNRFTPPIWVTPTPC</sequence>
<reference evidence="3 4" key="1">
    <citation type="journal article" date="2021" name="BMC Genomics">
        <title>Datura genome reveals duplications of psychoactive alkaloid biosynthetic genes and high mutation rate following tissue culture.</title>
        <authorList>
            <person name="Rajewski A."/>
            <person name="Carter-House D."/>
            <person name="Stajich J."/>
            <person name="Litt A."/>
        </authorList>
    </citation>
    <scope>NUCLEOTIDE SEQUENCE [LARGE SCALE GENOMIC DNA]</scope>
    <source>
        <strain evidence="3">AR-01</strain>
    </source>
</reference>
<evidence type="ECO:0000313" key="4">
    <source>
        <dbReference type="Proteomes" id="UP000823775"/>
    </source>
</evidence>
<evidence type="ECO:0000259" key="1">
    <source>
        <dbReference type="Pfam" id="PF00646"/>
    </source>
</evidence>
<dbReference type="Pfam" id="PF00646">
    <property type="entry name" value="F-box"/>
    <property type="match status" value="1"/>
</dbReference>
<evidence type="ECO:0000313" key="3">
    <source>
        <dbReference type="EMBL" id="MCD7466500.1"/>
    </source>
</evidence>
<gene>
    <name evidence="3" type="ORF">HAX54_003267</name>
</gene>
<keyword evidence="4" id="KW-1185">Reference proteome</keyword>
<organism evidence="3 4">
    <name type="scientific">Datura stramonium</name>
    <name type="common">Jimsonweed</name>
    <name type="synonym">Common thornapple</name>
    <dbReference type="NCBI Taxonomy" id="4076"/>
    <lineage>
        <taxon>Eukaryota</taxon>
        <taxon>Viridiplantae</taxon>
        <taxon>Streptophyta</taxon>
        <taxon>Embryophyta</taxon>
        <taxon>Tracheophyta</taxon>
        <taxon>Spermatophyta</taxon>
        <taxon>Magnoliopsida</taxon>
        <taxon>eudicotyledons</taxon>
        <taxon>Gunneridae</taxon>
        <taxon>Pentapetalae</taxon>
        <taxon>asterids</taxon>
        <taxon>lamiids</taxon>
        <taxon>Solanales</taxon>
        <taxon>Solanaceae</taxon>
        <taxon>Solanoideae</taxon>
        <taxon>Datureae</taxon>
        <taxon>Datura</taxon>
    </lineage>
</organism>
<dbReference type="EMBL" id="JACEIK010001149">
    <property type="protein sequence ID" value="MCD7466500.1"/>
    <property type="molecule type" value="Genomic_DNA"/>
</dbReference>
<dbReference type="Proteomes" id="UP000823775">
    <property type="component" value="Unassembled WGS sequence"/>
</dbReference>
<accession>A0ABS8T653</accession>
<name>A0ABS8T653_DATST</name>
<dbReference type="InterPro" id="IPR050942">
    <property type="entry name" value="F-box_BR-signaling"/>
</dbReference>
<evidence type="ECO:0000259" key="2">
    <source>
        <dbReference type="Pfam" id="PF03478"/>
    </source>
</evidence>
<dbReference type="InterPro" id="IPR001810">
    <property type="entry name" value="F-box_dom"/>
</dbReference>
<protein>
    <recommendedName>
        <fullName evidence="5">DUF295 domain-containing protein</fullName>
    </recommendedName>
</protein>
<evidence type="ECO:0008006" key="5">
    <source>
        <dbReference type="Google" id="ProtNLM"/>
    </source>
</evidence>
<dbReference type="Pfam" id="PF03478">
    <property type="entry name" value="Beta-prop_KIB1-4"/>
    <property type="match status" value="1"/>
</dbReference>
<dbReference type="PANTHER" id="PTHR44259">
    <property type="entry name" value="OS07G0183000 PROTEIN-RELATED"/>
    <property type="match status" value="1"/>
</dbReference>
<dbReference type="InterPro" id="IPR005174">
    <property type="entry name" value="KIB1-4_b-propeller"/>
</dbReference>
<feature type="domain" description="F-box" evidence="1">
    <location>
        <begin position="4"/>
        <end position="45"/>
    </location>
</feature>